<evidence type="ECO:0000313" key="2">
    <source>
        <dbReference type="Proteomes" id="UP000774570"/>
    </source>
</evidence>
<accession>A0ABS7FPN7</accession>
<protein>
    <recommendedName>
        <fullName evidence="3">DUF1963 domain-containing protein</fullName>
    </recommendedName>
</protein>
<dbReference type="Proteomes" id="UP000774570">
    <property type="component" value="Unassembled WGS sequence"/>
</dbReference>
<keyword evidence="2" id="KW-1185">Reference proteome</keyword>
<reference evidence="1 2" key="1">
    <citation type="submission" date="2021-07" db="EMBL/GenBank/DDBJ databases">
        <title>Actinomadura sp. PM05-2 isolated from lichen.</title>
        <authorList>
            <person name="Somphong A."/>
            <person name="Phongsopitanun W."/>
            <person name="Tanasupawat S."/>
            <person name="Peongsungnone V."/>
        </authorList>
    </citation>
    <scope>NUCLEOTIDE SEQUENCE [LARGE SCALE GENOMIC DNA]</scope>
    <source>
        <strain evidence="1 2">PM05-2</strain>
    </source>
</reference>
<evidence type="ECO:0000313" key="1">
    <source>
        <dbReference type="EMBL" id="MBW8482316.1"/>
    </source>
</evidence>
<sequence>MTSDPAAWNRELAAAFGALLGRPLDAYPQAEYALYAWADEVSYMALEDLLDGEPDAPAGPVPVLDVPPGFDWDLLPADDDRSLWLIEDGAFDGAAGAALTAVALGDGGTRAVTGADFARVLAPYAEELDADELIGQVRWLQRVRTDGTLLDAMRAATWTLHGPDGLVAFAPGAEVEPAHEKALAAVPDARLRDHLRMLCLTAHWARSDGAYFLGPGEHAYDFEWIAGRPGRTAVAGWEFGEGQGATTIFAIA</sequence>
<dbReference type="EMBL" id="JAIBOA010000004">
    <property type="protein sequence ID" value="MBW8482316.1"/>
    <property type="molecule type" value="Genomic_DNA"/>
</dbReference>
<comment type="caution">
    <text evidence="1">The sequence shown here is derived from an EMBL/GenBank/DDBJ whole genome shotgun (WGS) entry which is preliminary data.</text>
</comment>
<proteinExistence type="predicted"/>
<name>A0ABS7FPN7_9ACTN</name>
<organism evidence="1 2">
    <name type="scientific">Actinomadura parmotrematis</name>
    <dbReference type="NCBI Taxonomy" id="2864039"/>
    <lineage>
        <taxon>Bacteria</taxon>
        <taxon>Bacillati</taxon>
        <taxon>Actinomycetota</taxon>
        <taxon>Actinomycetes</taxon>
        <taxon>Streptosporangiales</taxon>
        <taxon>Thermomonosporaceae</taxon>
        <taxon>Actinomadura</taxon>
    </lineage>
</organism>
<gene>
    <name evidence="1" type="ORF">K1Y72_08085</name>
</gene>
<evidence type="ECO:0008006" key="3">
    <source>
        <dbReference type="Google" id="ProtNLM"/>
    </source>
</evidence>
<dbReference type="RefSeq" id="WP_220164771.1">
    <property type="nucleotide sequence ID" value="NZ_JAIBOA010000004.1"/>
</dbReference>